<organism evidence="1 2">
    <name type="scientific">Marinitoga aeolica</name>
    <dbReference type="NCBI Taxonomy" id="2809031"/>
    <lineage>
        <taxon>Bacteria</taxon>
        <taxon>Thermotogati</taxon>
        <taxon>Thermotogota</taxon>
        <taxon>Thermotogae</taxon>
        <taxon>Petrotogales</taxon>
        <taxon>Petrotogaceae</taxon>
        <taxon>Marinitoga</taxon>
    </lineage>
</organism>
<gene>
    <name evidence="1" type="ORF">JRV97_11300</name>
</gene>
<dbReference type="RefSeq" id="WP_280998973.1">
    <property type="nucleotide sequence ID" value="NZ_CP069362.1"/>
</dbReference>
<dbReference type="Proteomes" id="UP001232493">
    <property type="component" value="Chromosome"/>
</dbReference>
<accession>A0ABY8PQK6</accession>
<dbReference type="EMBL" id="CP069362">
    <property type="protein sequence ID" value="WGS64924.1"/>
    <property type="molecule type" value="Genomic_DNA"/>
</dbReference>
<protein>
    <submittedName>
        <fullName evidence="1">Uncharacterized protein</fullName>
    </submittedName>
</protein>
<proteinExistence type="predicted"/>
<keyword evidence="2" id="KW-1185">Reference proteome</keyword>
<name>A0ABY8PQK6_9BACT</name>
<reference evidence="1 2" key="1">
    <citation type="submission" date="2021-02" db="EMBL/GenBank/DDBJ databases">
        <title>Characterization of Marinitoga sp. nov. str. BP5-C20A.</title>
        <authorList>
            <person name="Erauso G."/>
            <person name="Postec A."/>
        </authorList>
    </citation>
    <scope>NUCLEOTIDE SEQUENCE [LARGE SCALE GENOMIC DNA]</scope>
    <source>
        <strain evidence="1 2">BP5-C20A</strain>
    </source>
</reference>
<evidence type="ECO:0000313" key="2">
    <source>
        <dbReference type="Proteomes" id="UP001232493"/>
    </source>
</evidence>
<evidence type="ECO:0000313" key="1">
    <source>
        <dbReference type="EMBL" id="WGS64924.1"/>
    </source>
</evidence>
<sequence>MKRNILMILFILTISISLFSDRLKMIKRIEIEIENEKKPPKLIATFTKNEAIITPFVVTTEKDFETRIYSLKNNTKQTIKMRAPALYEIGGLTGATIITVYNFDDKFWIICGNEKNGDMEINEYIRKEGKYIFNKKLNLGVKSFAVMIDYELKDKIIMSVGVNESERTVMIVDKDLNWYKELITLKDFSGILEMAEYKDKLYLFETIPEKSVTSFFGSNSKYIKLKHTFDAKNYELIKKDEKIFSDMNYYTYIYQDEKYVYFGNYGGKINIKRYNLDNNKIENINMEEIYPFLKEGNINYHYNTYKNEKILIEVQEDSTTKIILGKIIDNKFKISWESELKKSDYATFLCSNTPFKVSLNLQNQFEIFLFNGNIYKINLETGNINKILNKAIHFFKMKDKYYGVLNEIEKKEDKNLFIFEVYELKLE</sequence>